<dbReference type="EMBL" id="KV417504">
    <property type="protein sequence ID" value="KZP28222.1"/>
    <property type="molecule type" value="Genomic_DNA"/>
</dbReference>
<reference evidence="1 2" key="1">
    <citation type="journal article" date="2016" name="Mol. Biol. Evol.">
        <title>Comparative Genomics of Early-Diverging Mushroom-Forming Fungi Provides Insights into the Origins of Lignocellulose Decay Capabilities.</title>
        <authorList>
            <person name="Nagy L.G."/>
            <person name="Riley R."/>
            <person name="Tritt A."/>
            <person name="Adam C."/>
            <person name="Daum C."/>
            <person name="Floudas D."/>
            <person name="Sun H."/>
            <person name="Yadav J.S."/>
            <person name="Pangilinan J."/>
            <person name="Larsson K.H."/>
            <person name="Matsuura K."/>
            <person name="Barry K."/>
            <person name="Labutti K."/>
            <person name="Kuo R."/>
            <person name="Ohm R.A."/>
            <person name="Bhattacharya S.S."/>
            <person name="Shirouzu T."/>
            <person name="Yoshinaga Y."/>
            <person name="Martin F.M."/>
            <person name="Grigoriev I.V."/>
            <person name="Hibbett D.S."/>
        </authorList>
    </citation>
    <scope>NUCLEOTIDE SEQUENCE [LARGE SCALE GENOMIC DNA]</scope>
    <source>
        <strain evidence="1 2">CBS 109695</strain>
    </source>
</reference>
<evidence type="ECO:0000313" key="1">
    <source>
        <dbReference type="EMBL" id="KZP28222.1"/>
    </source>
</evidence>
<organism evidence="1 2">
    <name type="scientific">Athelia psychrophila</name>
    <dbReference type="NCBI Taxonomy" id="1759441"/>
    <lineage>
        <taxon>Eukaryota</taxon>
        <taxon>Fungi</taxon>
        <taxon>Dikarya</taxon>
        <taxon>Basidiomycota</taxon>
        <taxon>Agaricomycotina</taxon>
        <taxon>Agaricomycetes</taxon>
        <taxon>Agaricomycetidae</taxon>
        <taxon>Atheliales</taxon>
        <taxon>Atheliaceae</taxon>
        <taxon>Athelia</taxon>
    </lineage>
</organism>
<dbReference type="Proteomes" id="UP000076532">
    <property type="component" value="Unassembled WGS sequence"/>
</dbReference>
<proteinExistence type="predicted"/>
<evidence type="ECO:0000313" key="2">
    <source>
        <dbReference type="Proteomes" id="UP000076532"/>
    </source>
</evidence>
<accession>A0A166RFS3</accession>
<name>A0A166RFS3_9AGAM</name>
<keyword evidence="2" id="KW-1185">Reference proteome</keyword>
<dbReference type="AlphaFoldDB" id="A0A166RFS3"/>
<dbReference type="OrthoDB" id="2603924at2759"/>
<protein>
    <submittedName>
        <fullName evidence="1">Uncharacterized protein</fullName>
    </submittedName>
</protein>
<sequence length="102" mass="11788">MSALAVYPLPLFKEMLKKNNHMTSLVFDYHLYSSDENAVVPISTELLGCIYDEALKPAVDEIILHTKGRWHITYDSAMMVVCNKRMGQLHFWSIDIDALWLE</sequence>
<gene>
    <name evidence="1" type="ORF">FIBSPDRAFT_885821</name>
</gene>